<reference evidence="2" key="1">
    <citation type="submission" date="2019-10" db="EMBL/GenBank/DDBJ databases">
        <authorList>
            <consortium name="Genoscope - CEA"/>
            <person name="William W."/>
        </authorList>
    </citation>
    <scope>NUCLEOTIDE SEQUENCE [LARGE SCALE GENOMIC DNA]</scope>
    <source>
        <strain evidence="2">BBR_PRJEB10994</strain>
    </source>
</reference>
<dbReference type="GO" id="GO:0016758">
    <property type="term" value="F:hexosyltransferase activity"/>
    <property type="evidence" value="ECO:0007669"/>
    <property type="project" value="UniProtKB-ARBA"/>
</dbReference>
<proteinExistence type="predicted"/>
<keyword evidence="3" id="KW-1185">Reference proteome</keyword>
<dbReference type="RefSeq" id="WP_197046434.1">
    <property type="nucleotide sequence ID" value="NZ_LR735022.1"/>
</dbReference>
<dbReference type="Pfam" id="PF00535">
    <property type="entry name" value="Glycos_transf_2"/>
    <property type="match status" value="1"/>
</dbReference>
<sequence length="291" mass="33880">MQKISQNPLISVIIPCYKHEKFVERCLNSVAAQTYDNIEVIIVDDCSPDDSVKKIEQVINSKSWIAKFDNRTKFYPFNQNQGAHNAINHGIKQSTGELIALLNSDDLYHQDRLSRIVEVMQNQNHQFVFSRVQYIDDNDTTITDSHYMAQSYFGSQKNIKLKQFPSLGFACLSFNISISTGNFVFSKALYNALGDFKDYRYCHDWDFLLRALVHTEPFFLEEDLYYYRFHGKNTFESLQAIGPIESAELLRNFFSQVQLKPTPNPIAPSPLNWPGFFELFVRWHGLERFLQ</sequence>
<protein>
    <recommendedName>
        <fullName evidence="1">Glycosyltransferase 2-like domain-containing protein</fullName>
    </recommendedName>
</protein>
<name>A0A7Z9BZB9_9CYAN</name>
<organism evidence="2 3">
    <name type="scientific">Planktothrix paucivesiculata PCC 9631</name>
    <dbReference type="NCBI Taxonomy" id="671071"/>
    <lineage>
        <taxon>Bacteria</taxon>
        <taxon>Bacillati</taxon>
        <taxon>Cyanobacteriota</taxon>
        <taxon>Cyanophyceae</taxon>
        <taxon>Oscillatoriophycideae</taxon>
        <taxon>Oscillatoriales</taxon>
        <taxon>Microcoleaceae</taxon>
        <taxon>Planktothrix</taxon>
    </lineage>
</organism>
<dbReference type="SUPFAM" id="SSF53448">
    <property type="entry name" value="Nucleotide-diphospho-sugar transferases"/>
    <property type="match status" value="1"/>
</dbReference>
<dbReference type="EMBL" id="CZCS02000241">
    <property type="protein sequence ID" value="VXD25589.1"/>
    <property type="molecule type" value="Genomic_DNA"/>
</dbReference>
<evidence type="ECO:0000259" key="1">
    <source>
        <dbReference type="Pfam" id="PF00535"/>
    </source>
</evidence>
<gene>
    <name evidence="2" type="ORF">PL9631_960017</name>
</gene>
<accession>A0A7Z9BZB9</accession>
<dbReference type="PANTHER" id="PTHR22916">
    <property type="entry name" value="GLYCOSYLTRANSFERASE"/>
    <property type="match status" value="1"/>
</dbReference>
<dbReference type="InterPro" id="IPR001173">
    <property type="entry name" value="Glyco_trans_2-like"/>
</dbReference>
<dbReference type="InterPro" id="IPR029044">
    <property type="entry name" value="Nucleotide-diphossugar_trans"/>
</dbReference>
<dbReference type="Gene3D" id="3.90.550.10">
    <property type="entry name" value="Spore Coat Polysaccharide Biosynthesis Protein SpsA, Chain A"/>
    <property type="match status" value="1"/>
</dbReference>
<feature type="domain" description="Glycosyltransferase 2-like" evidence="1">
    <location>
        <begin position="11"/>
        <end position="173"/>
    </location>
</feature>
<evidence type="ECO:0000313" key="3">
    <source>
        <dbReference type="Proteomes" id="UP000182190"/>
    </source>
</evidence>
<dbReference type="PANTHER" id="PTHR22916:SF3">
    <property type="entry name" value="UDP-GLCNAC:BETAGAL BETA-1,3-N-ACETYLGLUCOSAMINYLTRANSFERASE-LIKE PROTEIN 1"/>
    <property type="match status" value="1"/>
</dbReference>
<comment type="caution">
    <text evidence="2">The sequence shown here is derived from an EMBL/GenBank/DDBJ whole genome shotgun (WGS) entry which is preliminary data.</text>
</comment>
<dbReference type="Proteomes" id="UP000182190">
    <property type="component" value="Unassembled WGS sequence"/>
</dbReference>
<evidence type="ECO:0000313" key="2">
    <source>
        <dbReference type="EMBL" id="VXD25589.1"/>
    </source>
</evidence>
<dbReference type="AlphaFoldDB" id="A0A7Z9BZB9"/>